<dbReference type="InterPro" id="IPR009057">
    <property type="entry name" value="Homeodomain-like_sf"/>
</dbReference>
<feature type="domain" description="Resolvase HTH" evidence="1">
    <location>
        <begin position="69"/>
        <end position="90"/>
    </location>
</feature>
<evidence type="ECO:0000313" key="2">
    <source>
        <dbReference type="EMBL" id="MBR7792316.1"/>
    </source>
</evidence>
<comment type="caution">
    <text evidence="2">The sequence shown here is derived from an EMBL/GenBank/DDBJ whole genome shotgun (WGS) entry which is preliminary data.</text>
</comment>
<accession>A0ABS5H0T3</accession>
<dbReference type="Gene3D" id="1.10.10.60">
    <property type="entry name" value="Homeodomain-like"/>
    <property type="match status" value="1"/>
</dbReference>
<name>A0ABS5H0T3_9BURK</name>
<organism evidence="2 3">
    <name type="scientific">Undibacterium rivi</name>
    <dbReference type="NCBI Taxonomy" id="2828729"/>
    <lineage>
        <taxon>Bacteria</taxon>
        <taxon>Pseudomonadati</taxon>
        <taxon>Pseudomonadota</taxon>
        <taxon>Betaproteobacteria</taxon>
        <taxon>Burkholderiales</taxon>
        <taxon>Oxalobacteraceae</taxon>
        <taxon>Undibacterium</taxon>
    </lineage>
</organism>
<dbReference type="Proteomes" id="UP000682982">
    <property type="component" value="Unassembled WGS sequence"/>
</dbReference>
<reference evidence="2 3" key="1">
    <citation type="submission" date="2021-04" db="EMBL/GenBank/DDBJ databases">
        <title>novel species isolated from subtropical streams in China.</title>
        <authorList>
            <person name="Lu H."/>
        </authorList>
    </citation>
    <scope>NUCLEOTIDE SEQUENCE [LARGE SCALE GENOMIC DNA]</scope>
    <source>
        <strain evidence="2 3">FT147W</strain>
    </source>
</reference>
<dbReference type="Pfam" id="PF02796">
    <property type="entry name" value="HTH_7"/>
    <property type="match status" value="1"/>
</dbReference>
<dbReference type="EMBL" id="JAGSPK010000002">
    <property type="protein sequence ID" value="MBR7792316.1"/>
    <property type="molecule type" value="Genomic_DNA"/>
</dbReference>
<evidence type="ECO:0000259" key="1">
    <source>
        <dbReference type="Pfam" id="PF02796"/>
    </source>
</evidence>
<sequence length="96" mass="11362">MVMKNTESSPDLIDLIFKYIEEEFPEVQDRISELKPTIRKEFSGIETYIRQRSMTDRENQIREVMSLFNGRNATEVARRLNISRATVYRCIKTSAR</sequence>
<proteinExistence type="predicted"/>
<dbReference type="SUPFAM" id="SSF46689">
    <property type="entry name" value="Homeodomain-like"/>
    <property type="match status" value="1"/>
</dbReference>
<dbReference type="InterPro" id="IPR006120">
    <property type="entry name" value="Resolvase_HTH_dom"/>
</dbReference>
<evidence type="ECO:0000313" key="3">
    <source>
        <dbReference type="Proteomes" id="UP000682982"/>
    </source>
</evidence>
<gene>
    <name evidence="2" type="ORF">KDM87_06860</name>
</gene>
<keyword evidence="3" id="KW-1185">Reference proteome</keyword>
<protein>
    <submittedName>
        <fullName evidence="2">Helix-turn-helix domain-containing protein</fullName>
    </submittedName>
</protein>